<keyword evidence="2" id="KW-0732">Signal</keyword>
<dbReference type="InterPro" id="IPR016140">
    <property type="entry name" value="Bifunc_inhib/LTP/seed_store"/>
</dbReference>
<organism evidence="4 5">
    <name type="scientific">Musa balbisiana</name>
    <name type="common">Banana</name>
    <dbReference type="NCBI Taxonomy" id="52838"/>
    <lineage>
        <taxon>Eukaryota</taxon>
        <taxon>Viridiplantae</taxon>
        <taxon>Streptophyta</taxon>
        <taxon>Embryophyta</taxon>
        <taxon>Tracheophyta</taxon>
        <taxon>Spermatophyta</taxon>
        <taxon>Magnoliopsida</taxon>
        <taxon>Liliopsida</taxon>
        <taxon>Zingiberales</taxon>
        <taxon>Musaceae</taxon>
        <taxon>Musa</taxon>
    </lineage>
</organism>
<dbReference type="CDD" id="cd01960">
    <property type="entry name" value="nsLTP1"/>
    <property type="match status" value="1"/>
</dbReference>
<dbReference type="Gene3D" id="1.10.110.10">
    <property type="entry name" value="Plant lipid-transfer and hydrophobic proteins"/>
    <property type="match status" value="1"/>
</dbReference>
<evidence type="ECO:0000256" key="2">
    <source>
        <dbReference type="SAM" id="SignalP"/>
    </source>
</evidence>
<dbReference type="STRING" id="52838.A0A4S8JNR9"/>
<dbReference type="GO" id="GO:0006869">
    <property type="term" value="P:lipid transport"/>
    <property type="evidence" value="ECO:0007669"/>
    <property type="project" value="InterPro"/>
</dbReference>
<keyword evidence="1" id="KW-0446">Lipid-binding</keyword>
<dbReference type="AlphaFoldDB" id="A0A4S8JNR9"/>
<dbReference type="InterPro" id="IPR000528">
    <property type="entry name" value="Plant_nsLTP"/>
</dbReference>
<evidence type="ECO:0000313" key="4">
    <source>
        <dbReference type="EMBL" id="THU63841.1"/>
    </source>
</evidence>
<feature type="chain" id="PRO_5020355362" description="Non-specific lipid-transfer protein" evidence="2">
    <location>
        <begin position="27"/>
        <end position="117"/>
    </location>
</feature>
<comment type="function">
    <text evidence="1">Plant non-specific lipid-transfer proteins transfer phospholipids as well as galactolipids across membranes. May play a role in wax or cutin deposition in the cell walls of expanding epidermal cells and certain secretory tissues.</text>
</comment>
<comment type="caution">
    <text evidence="4">The sequence shown here is derived from an EMBL/GenBank/DDBJ whole genome shotgun (WGS) entry which is preliminary data.</text>
</comment>
<keyword evidence="5" id="KW-1185">Reference proteome</keyword>
<comment type="similarity">
    <text evidence="1">Belongs to the plant LTP family.</text>
</comment>
<evidence type="ECO:0000313" key="5">
    <source>
        <dbReference type="Proteomes" id="UP000317650"/>
    </source>
</evidence>
<keyword evidence="1" id="KW-0813">Transport</keyword>
<dbReference type="EMBL" id="PYDT01000004">
    <property type="protein sequence ID" value="THU63841.1"/>
    <property type="molecule type" value="Genomic_DNA"/>
</dbReference>
<dbReference type="Proteomes" id="UP000317650">
    <property type="component" value="Chromosome 1"/>
</dbReference>
<dbReference type="PANTHER" id="PTHR33076">
    <property type="entry name" value="NON-SPECIFIC LIPID-TRANSFER PROTEIN 2-RELATED"/>
    <property type="match status" value="1"/>
</dbReference>
<dbReference type="GO" id="GO:0008289">
    <property type="term" value="F:lipid binding"/>
    <property type="evidence" value="ECO:0007669"/>
    <property type="project" value="UniProtKB-KW"/>
</dbReference>
<accession>A0A4S8JNR9</accession>
<name>A0A4S8JNR9_MUSBA</name>
<feature type="signal peptide" evidence="2">
    <location>
        <begin position="1"/>
        <end position="26"/>
    </location>
</feature>
<dbReference type="SUPFAM" id="SSF47699">
    <property type="entry name" value="Bifunctional inhibitor/lipid-transfer protein/seed storage 2S albumin"/>
    <property type="match status" value="1"/>
</dbReference>
<reference evidence="4 5" key="1">
    <citation type="journal article" date="2019" name="Nat. Plants">
        <title>Genome sequencing of Musa balbisiana reveals subgenome evolution and function divergence in polyploid bananas.</title>
        <authorList>
            <person name="Yao X."/>
        </authorList>
    </citation>
    <scope>NUCLEOTIDE SEQUENCE [LARGE SCALE GENOMIC DNA]</scope>
    <source>
        <strain evidence="5">cv. DH-PKW</strain>
        <tissue evidence="4">Leaves</tissue>
    </source>
</reference>
<evidence type="ECO:0000256" key="1">
    <source>
        <dbReference type="RuleBase" id="RU000628"/>
    </source>
</evidence>
<gene>
    <name evidence="4" type="ORF">C4D60_Mb01t20090</name>
</gene>
<feature type="domain" description="Bifunctional inhibitor/plant lipid transfer protein/seed storage helical" evidence="3">
    <location>
        <begin position="29"/>
        <end position="113"/>
    </location>
</feature>
<dbReference type="SMART" id="SM00499">
    <property type="entry name" value="AAI"/>
    <property type="match status" value="1"/>
</dbReference>
<dbReference type="PRINTS" id="PR00382">
    <property type="entry name" value="LIPIDTRNSFER"/>
</dbReference>
<sequence>MARSGALVVLVLAFVLVAAAPRATEALNCGQVVSFLQSCIPYARGQGKLTGACCSGVRSLNAAAKTTPDRQTACSCLKTTVAGLKGIQTGTVAGIPGKCGVSVPYPISTSVDCSKVK</sequence>
<dbReference type="PROSITE" id="PS00597">
    <property type="entry name" value="PLANT_LTP"/>
    <property type="match status" value="1"/>
</dbReference>
<proteinExistence type="inferred from homology"/>
<evidence type="ECO:0000259" key="3">
    <source>
        <dbReference type="SMART" id="SM00499"/>
    </source>
</evidence>
<dbReference type="InterPro" id="IPR036312">
    <property type="entry name" value="Bifun_inhib/LTP/seed_sf"/>
</dbReference>
<protein>
    <recommendedName>
        <fullName evidence="1">Non-specific lipid-transfer protein</fullName>
    </recommendedName>
</protein>
<dbReference type="Pfam" id="PF00234">
    <property type="entry name" value="Tryp_alpha_amyl"/>
    <property type="match status" value="1"/>
</dbReference>